<dbReference type="GO" id="GO:0005634">
    <property type="term" value="C:nucleus"/>
    <property type="evidence" value="ECO:0007669"/>
    <property type="project" value="TreeGrafter"/>
</dbReference>
<accession>A0A8S1XQH1</accession>
<dbReference type="SMART" id="SM00220">
    <property type="entry name" value="S_TKc"/>
    <property type="match status" value="1"/>
</dbReference>
<evidence type="ECO:0000259" key="1">
    <source>
        <dbReference type="PROSITE" id="PS50011"/>
    </source>
</evidence>
<dbReference type="PROSITE" id="PS50011">
    <property type="entry name" value="PROTEIN_KINASE_DOM"/>
    <property type="match status" value="1"/>
</dbReference>
<dbReference type="GO" id="GO:0005737">
    <property type="term" value="C:cytoplasm"/>
    <property type="evidence" value="ECO:0007669"/>
    <property type="project" value="TreeGrafter"/>
</dbReference>
<name>A0A8S1XQH1_9CILI</name>
<dbReference type="GO" id="GO:0005524">
    <property type="term" value="F:ATP binding"/>
    <property type="evidence" value="ECO:0007669"/>
    <property type="project" value="InterPro"/>
</dbReference>
<dbReference type="GO" id="GO:0004674">
    <property type="term" value="F:protein serine/threonine kinase activity"/>
    <property type="evidence" value="ECO:0007669"/>
    <property type="project" value="TreeGrafter"/>
</dbReference>
<gene>
    <name evidence="2" type="ORF">PPENT_87.1.T1330107</name>
</gene>
<dbReference type="OrthoDB" id="336747at2759"/>
<dbReference type="Pfam" id="PF00069">
    <property type="entry name" value="Pkinase"/>
    <property type="match status" value="1"/>
</dbReference>
<dbReference type="PANTHER" id="PTHR44167:SF18">
    <property type="entry name" value="PROTEIN KINASE DOMAIN-CONTAINING PROTEIN"/>
    <property type="match status" value="1"/>
</dbReference>
<protein>
    <recommendedName>
        <fullName evidence="1">Protein kinase domain-containing protein</fullName>
    </recommendedName>
</protein>
<dbReference type="InterPro" id="IPR008271">
    <property type="entry name" value="Ser/Thr_kinase_AS"/>
</dbReference>
<proteinExistence type="predicted"/>
<evidence type="ECO:0000313" key="3">
    <source>
        <dbReference type="Proteomes" id="UP000689195"/>
    </source>
</evidence>
<reference evidence="2" key="1">
    <citation type="submission" date="2021-01" db="EMBL/GenBank/DDBJ databases">
        <authorList>
            <consortium name="Genoscope - CEA"/>
            <person name="William W."/>
        </authorList>
    </citation>
    <scope>NUCLEOTIDE SEQUENCE</scope>
</reference>
<dbReference type="InterPro" id="IPR000719">
    <property type="entry name" value="Prot_kinase_dom"/>
</dbReference>
<sequence>MESQLSFICIRQHTFFDQKYILQLHPTKITLTQIGKNPKYIIELDLHNTISWQLNQMNQITSFSIIWNNMEKQFQSTHEELLKLRQTIRNKIMYKSVSELYKPMQQLGEGNFDEVYLCIDRINGSSYEIKCLAKNQFEDSITRIHNEISCLINIRSDYVQSLHEVYNGENTVYLIQEYLEGANLYELIMNVTLDRTQILIIMKVIFIINKIKQLLTAVRDIHSSNIMHRDIKPTNIVFKNKDSIEGLKLTEFDLAVLIDPSQDLRVCGTPGYAAPEKFKDSYNEKVDLFSVGCIFFKLVTTRDLFPGKTSNEILKLNKICNIDLKILQLYKLTPEETNLLTNLLEIDPEKRISAEAALSHPYFQCDITHNNEQQLTKKKSIQGIPPGERINNLLQKEINEIEKYPDELQVDHESPHISAIPNFKVLKKDSQIQTSQIIRKSTKLKKSETQEYSQLNFNKSRFKARNSVQQTIV</sequence>
<dbReference type="PROSITE" id="PS00108">
    <property type="entry name" value="PROTEIN_KINASE_ST"/>
    <property type="match status" value="1"/>
</dbReference>
<keyword evidence="3" id="KW-1185">Reference proteome</keyword>
<dbReference type="Proteomes" id="UP000689195">
    <property type="component" value="Unassembled WGS sequence"/>
</dbReference>
<dbReference type="PANTHER" id="PTHR44167">
    <property type="entry name" value="OVARIAN-SPECIFIC SERINE/THREONINE-PROTEIN KINASE LOK-RELATED"/>
    <property type="match status" value="1"/>
</dbReference>
<organism evidence="2 3">
    <name type="scientific">Paramecium pentaurelia</name>
    <dbReference type="NCBI Taxonomy" id="43138"/>
    <lineage>
        <taxon>Eukaryota</taxon>
        <taxon>Sar</taxon>
        <taxon>Alveolata</taxon>
        <taxon>Ciliophora</taxon>
        <taxon>Intramacronucleata</taxon>
        <taxon>Oligohymenophorea</taxon>
        <taxon>Peniculida</taxon>
        <taxon>Parameciidae</taxon>
        <taxon>Paramecium</taxon>
    </lineage>
</organism>
<comment type="caution">
    <text evidence="2">The sequence shown here is derived from an EMBL/GenBank/DDBJ whole genome shotgun (WGS) entry which is preliminary data.</text>
</comment>
<dbReference type="EMBL" id="CAJJDO010000133">
    <property type="protein sequence ID" value="CAD8203257.1"/>
    <property type="molecule type" value="Genomic_DNA"/>
</dbReference>
<evidence type="ECO:0000313" key="2">
    <source>
        <dbReference type="EMBL" id="CAD8203257.1"/>
    </source>
</evidence>
<dbReference type="AlphaFoldDB" id="A0A8S1XQH1"/>
<feature type="domain" description="Protein kinase" evidence="1">
    <location>
        <begin position="101"/>
        <end position="363"/>
    </location>
</feature>
<dbReference type="GO" id="GO:0044773">
    <property type="term" value="P:mitotic DNA damage checkpoint signaling"/>
    <property type="evidence" value="ECO:0007669"/>
    <property type="project" value="TreeGrafter"/>
</dbReference>